<evidence type="ECO:0000256" key="1">
    <source>
        <dbReference type="SAM" id="MobiDB-lite"/>
    </source>
</evidence>
<dbReference type="InterPro" id="IPR038910">
    <property type="entry name" value="Hua1-like"/>
</dbReference>
<keyword evidence="3" id="KW-1185">Reference proteome</keyword>
<dbReference type="PANTHER" id="PTHR28031">
    <property type="entry name" value="PROLINE-RICH PROTEIN HUA1"/>
    <property type="match status" value="1"/>
</dbReference>
<name>A0A9P6ETC8_9AGAR</name>
<sequence length="494" mass="52151">MFTAISASQSSKNPFNPFRTNPATPNPTGTQTDGPAEVSNSPKPSTTAPERAASPPIVSVTPSPPIPQQEAFPSDLFEDPPPYTPSPSRVAGETTIEQGPARPFQPPPSRSGNAPSPTGWSRVQNNVLPNHTGSSNVSWSSGRPGGSSRGGSLFQQIASSINTVIQELNSPQSTGSSTLNPQMTGHNTWSSYPGQQRAQQSYNWTPQQGPSVHSHGPSQPARPLSAAASHSDFRAPGGLPPPETTHRRHSSEFTRDFYAAGASGEASLHAEGSGEHAPPLPPRQSTGSSSATPRDGKPTSNPVAGHPLMNMGRVLVYPRGHRCEKCQNIGYKGADPNRPCNRCWNKYAKPFTGPVALSFSNTSDVQGESNLQRPLPYQPPSTPRPSGPPGLISHSSYSGPSGGYQRPPPQQWGTQQPGGNNLNSSAPHAPSRPPLPPRAIPSFGNRAPPGAIVYTAGDPRIGGQLCWRCNGKGNVSFLFDRITCDVCNGLGRLL</sequence>
<reference evidence="2" key="1">
    <citation type="submission" date="2020-11" db="EMBL/GenBank/DDBJ databases">
        <authorList>
            <consortium name="DOE Joint Genome Institute"/>
            <person name="Ahrendt S."/>
            <person name="Riley R."/>
            <person name="Andreopoulos W."/>
            <person name="Labutti K."/>
            <person name="Pangilinan J."/>
            <person name="Ruiz-Duenas F.J."/>
            <person name="Barrasa J.M."/>
            <person name="Sanchez-Garcia M."/>
            <person name="Camarero S."/>
            <person name="Miyauchi S."/>
            <person name="Serrano A."/>
            <person name="Linde D."/>
            <person name="Babiker R."/>
            <person name="Drula E."/>
            <person name="Ayuso-Fernandez I."/>
            <person name="Pacheco R."/>
            <person name="Padilla G."/>
            <person name="Ferreira P."/>
            <person name="Barriuso J."/>
            <person name="Kellner H."/>
            <person name="Castanera R."/>
            <person name="Alfaro M."/>
            <person name="Ramirez L."/>
            <person name="Pisabarro A.G."/>
            <person name="Kuo A."/>
            <person name="Tritt A."/>
            <person name="Lipzen A."/>
            <person name="He G."/>
            <person name="Yan M."/>
            <person name="Ng V."/>
            <person name="Cullen D."/>
            <person name="Martin F."/>
            <person name="Rosso M.-N."/>
            <person name="Henrissat B."/>
            <person name="Hibbett D."/>
            <person name="Martinez A.T."/>
            <person name="Grigoriev I.V."/>
        </authorList>
    </citation>
    <scope>NUCLEOTIDE SEQUENCE</scope>
    <source>
        <strain evidence="2">CBS 506.95</strain>
    </source>
</reference>
<feature type="compositionally biased region" description="Pro residues" evidence="1">
    <location>
        <begin position="430"/>
        <end position="439"/>
    </location>
</feature>
<organism evidence="2 3">
    <name type="scientific">Crepidotus variabilis</name>
    <dbReference type="NCBI Taxonomy" id="179855"/>
    <lineage>
        <taxon>Eukaryota</taxon>
        <taxon>Fungi</taxon>
        <taxon>Dikarya</taxon>
        <taxon>Basidiomycota</taxon>
        <taxon>Agaricomycotina</taxon>
        <taxon>Agaricomycetes</taxon>
        <taxon>Agaricomycetidae</taxon>
        <taxon>Agaricales</taxon>
        <taxon>Agaricineae</taxon>
        <taxon>Crepidotaceae</taxon>
        <taxon>Crepidotus</taxon>
    </lineage>
</organism>
<dbReference type="EMBL" id="MU157826">
    <property type="protein sequence ID" value="KAF9534463.1"/>
    <property type="molecule type" value="Genomic_DNA"/>
</dbReference>
<feature type="region of interest" description="Disordered" evidence="1">
    <location>
        <begin position="359"/>
        <end position="444"/>
    </location>
</feature>
<feature type="compositionally biased region" description="Polar residues" evidence="1">
    <location>
        <begin position="1"/>
        <end position="48"/>
    </location>
</feature>
<feature type="compositionally biased region" description="Polar residues" evidence="1">
    <location>
        <begin position="359"/>
        <end position="371"/>
    </location>
</feature>
<feature type="compositionally biased region" description="Polar residues" evidence="1">
    <location>
        <begin position="283"/>
        <end position="302"/>
    </location>
</feature>
<feature type="compositionally biased region" description="Low complexity" evidence="1">
    <location>
        <begin position="389"/>
        <end position="429"/>
    </location>
</feature>
<dbReference type="PANTHER" id="PTHR28031:SF1">
    <property type="entry name" value="PROLINE-RICH PROTEIN HUA1"/>
    <property type="match status" value="1"/>
</dbReference>
<proteinExistence type="predicted"/>
<comment type="caution">
    <text evidence="2">The sequence shown here is derived from an EMBL/GenBank/DDBJ whole genome shotgun (WGS) entry which is preliminary data.</text>
</comment>
<dbReference type="Proteomes" id="UP000807306">
    <property type="component" value="Unassembled WGS sequence"/>
</dbReference>
<accession>A0A9P6ETC8</accession>
<evidence type="ECO:0000313" key="3">
    <source>
        <dbReference type="Proteomes" id="UP000807306"/>
    </source>
</evidence>
<gene>
    <name evidence="2" type="ORF">CPB83DRAFT_879627</name>
</gene>
<dbReference type="AlphaFoldDB" id="A0A9P6ETC8"/>
<feature type="compositionally biased region" description="Pro residues" evidence="1">
    <location>
        <begin position="376"/>
        <end position="388"/>
    </location>
</feature>
<dbReference type="GO" id="GO:0005737">
    <property type="term" value="C:cytoplasm"/>
    <property type="evidence" value="ECO:0007669"/>
    <property type="project" value="TreeGrafter"/>
</dbReference>
<evidence type="ECO:0000313" key="2">
    <source>
        <dbReference type="EMBL" id="KAF9534463.1"/>
    </source>
</evidence>
<feature type="region of interest" description="Disordered" evidence="1">
    <location>
        <begin position="169"/>
        <end position="250"/>
    </location>
</feature>
<feature type="region of interest" description="Disordered" evidence="1">
    <location>
        <begin position="1"/>
        <end position="152"/>
    </location>
</feature>
<feature type="compositionally biased region" description="Polar residues" evidence="1">
    <location>
        <begin position="110"/>
        <end position="139"/>
    </location>
</feature>
<dbReference type="OrthoDB" id="2405700at2759"/>
<feature type="region of interest" description="Disordered" evidence="1">
    <location>
        <begin position="264"/>
        <end position="307"/>
    </location>
</feature>
<protein>
    <submittedName>
        <fullName evidence="2">Uncharacterized protein</fullName>
    </submittedName>
</protein>
<feature type="compositionally biased region" description="Polar residues" evidence="1">
    <location>
        <begin position="169"/>
        <end position="211"/>
    </location>
</feature>